<dbReference type="Proteomes" id="UP000640583">
    <property type="component" value="Unassembled WGS sequence"/>
</dbReference>
<keyword evidence="1" id="KW-0805">Transcription regulation</keyword>
<dbReference type="Gene3D" id="1.10.10.10">
    <property type="entry name" value="Winged helix-like DNA-binding domain superfamily/Winged helix DNA-binding domain"/>
    <property type="match status" value="1"/>
</dbReference>
<dbReference type="InterPro" id="IPR036388">
    <property type="entry name" value="WH-like_DNA-bd_sf"/>
</dbReference>
<dbReference type="InterPro" id="IPR019887">
    <property type="entry name" value="Tscrpt_reg_AsnC/Lrp_C"/>
</dbReference>
<evidence type="ECO:0000259" key="4">
    <source>
        <dbReference type="PROSITE" id="PS50956"/>
    </source>
</evidence>
<dbReference type="EMBL" id="JADCKQ010000001">
    <property type="protein sequence ID" value="MBI1492103.1"/>
    <property type="molecule type" value="Genomic_DNA"/>
</dbReference>
<comment type="caution">
    <text evidence="5">The sequence shown here is derived from an EMBL/GenBank/DDBJ whole genome shotgun (WGS) entry which is preliminary data.</text>
</comment>
<evidence type="ECO:0000313" key="6">
    <source>
        <dbReference type="Proteomes" id="UP000640583"/>
    </source>
</evidence>
<dbReference type="InterPro" id="IPR011008">
    <property type="entry name" value="Dimeric_a/b-barrel"/>
</dbReference>
<dbReference type="SUPFAM" id="SSF46785">
    <property type="entry name" value="Winged helix' DNA-binding domain"/>
    <property type="match status" value="1"/>
</dbReference>
<evidence type="ECO:0000256" key="2">
    <source>
        <dbReference type="ARBA" id="ARBA00023125"/>
    </source>
</evidence>
<keyword evidence="3" id="KW-0804">Transcription</keyword>
<keyword evidence="2" id="KW-0238">DNA-binding</keyword>
<dbReference type="SMART" id="SM00344">
    <property type="entry name" value="HTH_ASNC"/>
    <property type="match status" value="1"/>
</dbReference>
<dbReference type="Gene3D" id="3.30.70.920">
    <property type="match status" value="1"/>
</dbReference>
<dbReference type="GO" id="GO:0043200">
    <property type="term" value="P:response to amino acid"/>
    <property type="evidence" value="ECO:0007669"/>
    <property type="project" value="TreeGrafter"/>
</dbReference>
<organism evidence="5 6">
    <name type="scientific">Halocynthiibacter styelae</name>
    <dbReference type="NCBI Taxonomy" id="2761955"/>
    <lineage>
        <taxon>Bacteria</taxon>
        <taxon>Pseudomonadati</taxon>
        <taxon>Pseudomonadota</taxon>
        <taxon>Alphaproteobacteria</taxon>
        <taxon>Rhodobacterales</taxon>
        <taxon>Paracoccaceae</taxon>
        <taxon>Halocynthiibacter</taxon>
    </lineage>
</organism>
<reference evidence="5" key="1">
    <citation type="submission" date="2020-10" db="EMBL/GenBank/DDBJ databases">
        <title>Paenihalocynthiibacter styelae gen. nov., sp. nov., isolated from stalked sea squirt Styela clava.</title>
        <authorList>
            <person name="Kim Y.-O."/>
            <person name="Yoon J.-H."/>
        </authorList>
    </citation>
    <scope>NUCLEOTIDE SEQUENCE</scope>
    <source>
        <strain evidence="5">MYP1-1</strain>
    </source>
</reference>
<dbReference type="InterPro" id="IPR000485">
    <property type="entry name" value="AsnC-type_HTH_dom"/>
</dbReference>
<feature type="domain" description="HTH asnC-type" evidence="4">
    <location>
        <begin position="19"/>
        <end position="80"/>
    </location>
</feature>
<dbReference type="AlphaFoldDB" id="A0A8J7IBG2"/>
<dbReference type="RefSeq" id="WP_228847067.1">
    <property type="nucleotide sequence ID" value="NZ_JADCKQ010000001.1"/>
</dbReference>
<name>A0A8J7IBG2_9RHOB</name>
<proteinExistence type="predicted"/>
<protein>
    <submittedName>
        <fullName evidence="5">Lrp/AsnC family transcriptional regulator</fullName>
    </submittedName>
</protein>
<gene>
    <name evidence="5" type="ORF">H1D41_00475</name>
</gene>
<dbReference type="Pfam" id="PF13412">
    <property type="entry name" value="HTH_24"/>
    <property type="match status" value="1"/>
</dbReference>
<dbReference type="Pfam" id="PF01037">
    <property type="entry name" value="AsnC_trans_reg"/>
    <property type="match status" value="1"/>
</dbReference>
<dbReference type="PRINTS" id="PR00033">
    <property type="entry name" value="HTHASNC"/>
</dbReference>
<dbReference type="GO" id="GO:0043565">
    <property type="term" value="F:sequence-specific DNA binding"/>
    <property type="evidence" value="ECO:0007669"/>
    <property type="project" value="InterPro"/>
</dbReference>
<dbReference type="PANTHER" id="PTHR30154">
    <property type="entry name" value="LEUCINE-RESPONSIVE REGULATORY PROTEIN"/>
    <property type="match status" value="1"/>
</dbReference>
<dbReference type="GO" id="GO:0005829">
    <property type="term" value="C:cytosol"/>
    <property type="evidence" value="ECO:0007669"/>
    <property type="project" value="TreeGrafter"/>
</dbReference>
<evidence type="ECO:0000313" key="5">
    <source>
        <dbReference type="EMBL" id="MBI1492103.1"/>
    </source>
</evidence>
<sequence>MKQEKTDNLQPGGVSAPRFDAIDRKISAALVKDAGRSFASLSEEIGLSAAALHERVKRLRANGVIRRTQAALDGAKIGKPLLAYIHVTTAGWGITPGLMKIAQLPEVEEVQTVTGDISVIMKVRVSHSLALQGLLARLYKLKEVRATSSHVVLSTHQERPVQAEITEDLGSEVAVGIIPEV</sequence>
<dbReference type="SUPFAM" id="SSF54909">
    <property type="entry name" value="Dimeric alpha+beta barrel"/>
    <property type="match status" value="1"/>
</dbReference>
<dbReference type="PROSITE" id="PS50956">
    <property type="entry name" value="HTH_ASNC_2"/>
    <property type="match status" value="1"/>
</dbReference>
<evidence type="ECO:0000256" key="3">
    <source>
        <dbReference type="ARBA" id="ARBA00023163"/>
    </source>
</evidence>
<accession>A0A8J7IBG2</accession>
<dbReference type="PANTHER" id="PTHR30154:SF53">
    <property type="entry name" value="HTH-TYPE TRANSCRIPTIONAL REGULATOR LRPC"/>
    <property type="match status" value="1"/>
</dbReference>
<dbReference type="InterPro" id="IPR019888">
    <property type="entry name" value="Tscrpt_reg_AsnC-like"/>
</dbReference>
<dbReference type="InterPro" id="IPR036390">
    <property type="entry name" value="WH_DNA-bd_sf"/>
</dbReference>
<keyword evidence="6" id="KW-1185">Reference proteome</keyword>
<evidence type="ECO:0000256" key="1">
    <source>
        <dbReference type="ARBA" id="ARBA00023015"/>
    </source>
</evidence>